<dbReference type="InterPro" id="IPR040354">
    <property type="entry name" value="TCTN1-3"/>
</dbReference>
<gene>
    <name evidence="9 10 11" type="primary">LOC113517119</name>
</gene>
<keyword evidence="3" id="KW-0970">Cilium biogenesis/degradation</keyword>
<dbReference type="PANTHER" id="PTHR14611:SF2">
    <property type="entry name" value="TECTONIC"/>
    <property type="match status" value="1"/>
</dbReference>
<evidence type="ECO:0000259" key="7">
    <source>
        <dbReference type="Pfam" id="PF25752"/>
    </source>
</evidence>
<sequence>MKIITYLGITLLSILIQFTVMDYINENMQLDGNLENVFDLNITSHKKQLDDIMNKNLAQKRDAFYYPTHAKYVKKRATTSPSNKSFINSTLPDISLEISTDFSTTVVDELYDYNVTTTDVVYTSTEIGNETEITLFHENNNTTTIPKLPKRNIYMDCRCNLLYKVCDINCCCDTDCSDSDIKMFLVCNDNTNINTKVGESGYSCSSSPSNMFTQSGTTIANLFCVIKTNLPVKRNINIQKYDAAAVDRYYQWHRDVKRRHVNVFKRQPYNYGDPLWVLKDGTIRYMDLPSSVVNSYCTSRRPLRFLRDETITCMASLKDLEMFHILKASEDVRLVSVVKNLSDTSTLNCSNLHCVNWTIITCNDAQCVPYNKTLHEPSCSDSYCRNIASHFDYIFYYYESKITNATIRLYIQEISTAIPFLLQKIDIRFLIANETIDNIVKVSGNPGYMAGLPIIASFTESNHTYNFFNKTSTNKNYLSYPVNKNGKCILSNVTNNLVTFQYNKRMKCRYQHVGNISSYSRTETCKTLQENIIKLLGLQHNIVISPYGNSYNIKDDDWISMQKNIPDKGLVYGEYNAQHLRLHCYNIITGISLIFTYADISDKEGAKLLAAKLDTNVRNISFNVDITDISVILTMDIIFLDQTKPSIYEYAAGPQLNIHLPGDFFFPFPSNGCQNHNCYHILPLIMMVYCYRHFTK</sequence>
<feature type="signal peptide" evidence="5">
    <location>
        <begin position="1"/>
        <end position="21"/>
    </location>
</feature>
<protein>
    <submittedName>
        <fullName evidence="9 10">Tectonic-1</fullName>
    </submittedName>
</protein>
<feature type="domain" description="Tectonic-1-3 N-terminal" evidence="7">
    <location>
        <begin position="139"/>
        <end position="230"/>
    </location>
</feature>
<dbReference type="InterPro" id="IPR011677">
    <property type="entry name" value="TCTN1-3_dom"/>
</dbReference>
<evidence type="ECO:0000259" key="6">
    <source>
        <dbReference type="Pfam" id="PF07773"/>
    </source>
</evidence>
<dbReference type="GO" id="GO:0035869">
    <property type="term" value="C:ciliary transition zone"/>
    <property type="evidence" value="ECO:0007669"/>
    <property type="project" value="TreeGrafter"/>
</dbReference>
<keyword evidence="4" id="KW-0325">Glycoprotein</keyword>
<evidence type="ECO:0000313" key="8">
    <source>
        <dbReference type="Proteomes" id="UP001652740"/>
    </source>
</evidence>
<proteinExistence type="inferred from homology"/>
<evidence type="ECO:0000313" key="10">
    <source>
        <dbReference type="RefSeq" id="XP_031763610.2"/>
    </source>
</evidence>
<evidence type="ECO:0000313" key="9">
    <source>
        <dbReference type="RefSeq" id="XP_026757502.2"/>
    </source>
</evidence>
<evidence type="ECO:0000313" key="11">
    <source>
        <dbReference type="RefSeq" id="XP_052755535.1"/>
    </source>
</evidence>
<dbReference type="RefSeq" id="XP_026757502.2">
    <property type="nucleotide sequence ID" value="XM_026901701.3"/>
</dbReference>
<feature type="domain" description="Tectonic-1-3" evidence="6">
    <location>
        <begin position="269"/>
        <end position="430"/>
    </location>
</feature>
<evidence type="ECO:0000256" key="2">
    <source>
        <dbReference type="ARBA" id="ARBA00022729"/>
    </source>
</evidence>
<dbReference type="Pfam" id="PF25752">
    <property type="entry name" value="DUF1619_N"/>
    <property type="match status" value="1"/>
</dbReference>
<dbReference type="KEGG" id="gmw:113517119"/>
<evidence type="ECO:0000256" key="3">
    <source>
        <dbReference type="ARBA" id="ARBA00022794"/>
    </source>
</evidence>
<dbReference type="PANTHER" id="PTHR14611">
    <property type="entry name" value="TECTONIC FAMILY MEMBER"/>
    <property type="match status" value="1"/>
</dbReference>
<comment type="similarity">
    <text evidence="1">Belongs to the tectonic family.</text>
</comment>
<dbReference type="RefSeq" id="XP_052755535.1">
    <property type="nucleotide sequence ID" value="XM_052899575.1"/>
</dbReference>
<evidence type="ECO:0000256" key="1">
    <source>
        <dbReference type="ARBA" id="ARBA00007633"/>
    </source>
</evidence>
<accession>A0A6J3BV07</accession>
<dbReference type="Pfam" id="PF07773">
    <property type="entry name" value="TCTN_DUF1619"/>
    <property type="match status" value="2"/>
</dbReference>
<reference evidence="9 10" key="1">
    <citation type="submission" date="2025-05" db="UniProtKB">
        <authorList>
            <consortium name="RefSeq"/>
        </authorList>
    </citation>
    <scope>IDENTIFICATION</scope>
    <source>
        <tissue evidence="9 10">Whole larvae</tissue>
    </source>
</reference>
<keyword evidence="2 5" id="KW-0732">Signal</keyword>
<dbReference type="AlphaFoldDB" id="A0A6J3BV07"/>
<dbReference type="RefSeq" id="XP_031763610.2">
    <property type="nucleotide sequence ID" value="XM_031907750.2"/>
</dbReference>
<dbReference type="GO" id="GO:0060271">
    <property type="term" value="P:cilium assembly"/>
    <property type="evidence" value="ECO:0007669"/>
    <property type="project" value="TreeGrafter"/>
</dbReference>
<feature type="domain" description="Tectonic-1-3" evidence="6">
    <location>
        <begin position="444"/>
        <end position="600"/>
    </location>
</feature>
<evidence type="ECO:0000256" key="4">
    <source>
        <dbReference type="ARBA" id="ARBA00023180"/>
    </source>
</evidence>
<dbReference type="GeneID" id="113517119"/>
<feature type="chain" id="PRO_5044643062" evidence="5">
    <location>
        <begin position="22"/>
        <end position="696"/>
    </location>
</feature>
<name>A0A6J3BV07_GALME</name>
<organism evidence="8 10">
    <name type="scientific">Galleria mellonella</name>
    <name type="common">Greater wax moth</name>
    <dbReference type="NCBI Taxonomy" id="7137"/>
    <lineage>
        <taxon>Eukaryota</taxon>
        <taxon>Metazoa</taxon>
        <taxon>Ecdysozoa</taxon>
        <taxon>Arthropoda</taxon>
        <taxon>Hexapoda</taxon>
        <taxon>Insecta</taxon>
        <taxon>Pterygota</taxon>
        <taxon>Neoptera</taxon>
        <taxon>Endopterygota</taxon>
        <taxon>Lepidoptera</taxon>
        <taxon>Glossata</taxon>
        <taxon>Ditrysia</taxon>
        <taxon>Pyraloidea</taxon>
        <taxon>Pyralidae</taxon>
        <taxon>Galleriinae</taxon>
        <taxon>Galleria</taxon>
    </lineage>
</organism>
<keyword evidence="8" id="KW-1185">Reference proteome</keyword>
<dbReference type="Proteomes" id="UP001652740">
    <property type="component" value="Unplaced"/>
</dbReference>
<evidence type="ECO:0000256" key="5">
    <source>
        <dbReference type="SAM" id="SignalP"/>
    </source>
</evidence>
<dbReference type="InterPro" id="IPR057724">
    <property type="entry name" value="TCTN1-3_N"/>
</dbReference>